<dbReference type="AlphaFoldDB" id="A0A6P6JJW9"/>
<gene>
    <name evidence="2" type="primary">LOC113044336</name>
</gene>
<dbReference type="Proteomes" id="UP000515129">
    <property type="component" value="Chromosome 26"/>
</dbReference>
<keyword evidence="1" id="KW-1185">Reference proteome</keyword>
<reference evidence="2" key="1">
    <citation type="submission" date="2025-08" db="UniProtKB">
        <authorList>
            <consortium name="RefSeq"/>
        </authorList>
    </citation>
    <scope>IDENTIFICATION</scope>
    <source>
        <strain evidence="2">Wakin</strain>
        <tissue evidence="2">Muscle</tissue>
    </source>
</reference>
<dbReference type="KEGG" id="caua:113044336"/>
<accession>A0A6P6JJW9</accession>
<dbReference type="PANTHER" id="PTHR31025">
    <property type="entry name" value="SI:CH211-196P9.1-RELATED"/>
    <property type="match status" value="1"/>
</dbReference>
<dbReference type="RefSeq" id="XP_026060026.1">
    <property type="nucleotide sequence ID" value="XM_026204241.1"/>
</dbReference>
<evidence type="ECO:0000313" key="1">
    <source>
        <dbReference type="Proteomes" id="UP000515129"/>
    </source>
</evidence>
<evidence type="ECO:0000313" key="2">
    <source>
        <dbReference type="RefSeq" id="XP_026060026.1"/>
    </source>
</evidence>
<organism evidence="1 2">
    <name type="scientific">Carassius auratus</name>
    <name type="common">Goldfish</name>
    <dbReference type="NCBI Taxonomy" id="7957"/>
    <lineage>
        <taxon>Eukaryota</taxon>
        <taxon>Metazoa</taxon>
        <taxon>Chordata</taxon>
        <taxon>Craniata</taxon>
        <taxon>Vertebrata</taxon>
        <taxon>Euteleostomi</taxon>
        <taxon>Actinopterygii</taxon>
        <taxon>Neopterygii</taxon>
        <taxon>Teleostei</taxon>
        <taxon>Ostariophysi</taxon>
        <taxon>Cypriniformes</taxon>
        <taxon>Cyprinidae</taxon>
        <taxon>Cyprininae</taxon>
        <taxon>Carassius</taxon>
    </lineage>
</organism>
<protein>
    <submittedName>
        <fullName evidence="2">Uncharacterized protein LOC113044336 isoform X1</fullName>
    </submittedName>
</protein>
<dbReference type="PANTHER" id="PTHR31025:SF29">
    <property type="entry name" value="SI:CH211-196P9.1"/>
    <property type="match status" value="1"/>
</dbReference>
<dbReference type="GeneID" id="113044336"/>
<name>A0A6P6JJW9_CARAU</name>
<sequence>MLVKVRFGETQKYVKVAQTEEGYEDYNTFLQKVIEKLGLPLQTELHVTDDSGTEVDADVYEELLKAGNLIIHVSTEKSTVVLNQDFSHSTSELLVSDTSSSVASDSSDATVIHDRNNVYKRTHIERESANEMVRNVLHSKPGGEKILHEYDKTKTLTDATRRQMVNLLVADMMEVHGRIPPTHVRTKYAVGITTLFPNLSDPYSGNGYEHYYDAESGSGYLAWRIKTVQRNTAVQSRRCSTSTTYGPKSKRDFLLADKQLFGEECREAISLLKHSTDVSVVKDKMMATFQYRQTLVQDQQNSATVLDVFPRFLDIPGLIDQDFTMMFGEEVSGRFLAKWPTYFKPRLLADCKNRTSNEHVEELLSAQQNSNESGWDSDLSSVLLLVHLLPPTSKGHKKSAKISSYQAVNHVARYLKIGASVEAFLGSLEPGQPFLLCVGEQKNNIQRFYVIVDQKAIPCKAQTSLAAFDELFKAHFIFSVNYHESLNSFYTFIQTTVFNIDLGSTKESPRVKELRARLFHTNI</sequence>
<proteinExistence type="predicted"/>
<dbReference type="OrthoDB" id="8940309at2759"/>